<reference evidence="2 3" key="1">
    <citation type="journal article" date="2007" name="Science">
        <title>Sea anemone genome reveals ancestral eumetazoan gene repertoire and genomic organization.</title>
        <authorList>
            <person name="Putnam N.H."/>
            <person name="Srivastava M."/>
            <person name="Hellsten U."/>
            <person name="Dirks B."/>
            <person name="Chapman J."/>
            <person name="Salamov A."/>
            <person name="Terry A."/>
            <person name="Shapiro H."/>
            <person name="Lindquist E."/>
            <person name="Kapitonov V.V."/>
            <person name="Jurka J."/>
            <person name="Genikhovich G."/>
            <person name="Grigoriev I.V."/>
            <person name="Lucas S.M."/>
            <person name="Steele R.E."/>
            <person name="Finnerty J.R."/>
            <person name="Technau U."/>
            <person name="Martindale M.Q."/>
            <person name="Rokhsar D.S."/>
        </authorList>
    </citation>
    <scope>NUCLEOTIDE SEQUENCE [LARGE SCALE GENOMIC DNA]</scope>
    <source>
        <strain evidence="3">CH2 X CH6</strain>
    </source>
</reference>
<dbReference type="CDD" id="cd00057">
    <property type="entry name" value="FA58C"/>
    <property type="match status" value="1"/>
</dbReference>
<evidence type="ECO:0000313" key="2">
    <source>
        <dbReference type="EMBL" id="EDO43743.1"/>
    </source>
</evidence>
<sequence>LVNVPPLGVPLGMEDLTIGNSNITASSGSGSAREARLHNSAAWCSDGGDSEPYLQIDLLSNHVLCAVATQGHPVLDYRITSYKISFSEDGEAFSAYKEYQKEVILYGNSDNNYVTKNVLREYPVARRVRILPLSSHGQACLRIELYGISIQEGIFS</sequence>
<dbReference type="InterPro" id="IPR008979">
    <property type="entry name" value="Galactose-bd-like_sf"/>
</dbReference>
<dbReference type="OMA" id="DSEPYLQ"/>
<dbReference type="PROSITE" id="PS01285">
    <property type="entry name" value="FA58C_1"/>
    <property type="match status" value="1"/>
</dbReference>
<evidence type="ECO:0000313" key="3">
    <source>
        <dbReference type="Proteomes" id="UP000001593"/>
    </source>
</evidence>
<dbReference type="HOGENOM" id="CLU_030066_1_0_1"/>
<proteinExistence type="predicted"/>
<name>A7RXY2_NEMVE</name>
<dbReference type="STRING" id="45351.A7RXY2"/>
<evidence type="ECO:0000259" key="1">
    <source>
        <dbReference type="PROSITE" id="PS50022"/>
    </source>
</evidence>
<dbReference type="Gene3D" id="2.60.120.260">
    <property type="entry name" value="Galactose-binding domain-like"/>
    <property type="match status" value="1"/>
</dbReference>
<dbReference type="PhylomeDB" id="A7RXY2"/>
<dbReference type="PANTHER" id="PTHR24543">
    <property type="entry name" value="MULTICOPPER OXIDASE-RELATED"/>
    <property type="match status" value="1"/>
</dbReference>
<organism evidence="2 3">
    <name type="scientific">Nematostella vectensis</name>
    <name type="common">Starlet sea anemone</name>
    <dbReference type="NCBI Taxonomy" id="45351"/>
    <lineage>
        <taxon>Eukaryota</taxon>
        <taxon>Metazoa</taxon>
        <taxon>Cnidaria</taxon>
        <taxon>Anthozoa</taxon>
        <taxon>Hexacorallia</taxon>
        <taxon>Actiniaria</taxon>
        <taxon>Edwardsiidae</taxon>
        <taxon>Nematostella</taxon>
    </lineage>
</organism>
<dbReference type="InParanoid" id="A7RXY2"/>
<dbReference type="Pfam" id="PF00754">
    <property type="entry name" value="F5_F8_type_C"/>
    <property type="match status" value="1"/>
</dbReference>
<dbReference type="SMART" id="SM00231">
    <property type="entry name" value="FA58C"/>
    <property type="match status" value="1"/>
</dbReference>
<dbReference type="PANTHER" id="PTHR24543:SF335">
    <property type="entry name" value="EGF-LIKE REPEAT AND DISCOIDIN I-LIKE DOMAIN-CONTAINING PROTEIN 3"/>
    <property type="match status" value="1"/>
</dbReference>
<protein>
    <recommendedName>
        <fullName evidence="1">F5/8 type C domain-containing protein</fullName>
    </recommendedName>
</protein>
<gene>
    <name evidence="2" type="ORF">NEMVEDRAFT_v1g97028</name>
</gene>
<dbReference type="AlphaFoldDB" id="A7RXY2"/>
<accession>A7RXY2</accession>
<feature type="domain" description="F5/8 type C" evidence="1">
    <location>
        <begin position="6"/>
        <end position="148"/>
    </location>
</feature>
<dbReference type="SUPFAM" id="SSF49785">
    <property type="entry name" value="Galactose-binding domain-like"/>
    <property type="match status" value="1"/>
</dbReference>
<dbReference type="InterPro" id="IPR000421">
    <property type="entry name" value="FA58C"/>
</dbReference>
<dbReference type="Proteomes" id="UP000001593">
    <property type="component" value="Unassembled WGS sequence"/>
</dbReference>
<keyword evidence="3" id="KW-1185">Reference proteome</keyword>
<dbReference type="EMBL" id="DS469551">
    <property type="protein sequence ID" value="EDO43743.1"/>
    <property type="molecule type" value="Genomic_DNA"/>
</dbReference>
<feature type="non-terminal residue" evidence="2">
    <location>
        <position position="156"/>
    </location>
</feature>
<dbReference type="PROSITE" id="PS50022">
    <property type="entry name" value="FA58C_3"/>
    <property type="match status" value="1"/>
</dbReference>